<dbReference type="EMBL" id="WUUT01000005">
    <property type="protein sequence ID" value="MXR52524.1"/>
    <property type="molecule type" value="Genomic_DNA"/>
</dbReference>
<keyword evidence="1" id="KW-1133">Transmembrane helix</keyword>
<gene>
    <name evidence="2" type="ORF">GRX03_13015</name>
</gene>
<dbReference type="Proteomes" id="UP000466535">
    <property type="component" value="Unassembled WGS sequence"/>
</dbReference>
<dbReference type="RefSeq" id="WP_159764656.1">
    <property type="nucleotide sequence ID" value="NZ_WUUT01000005.1"/>
</dbReference>
<dbReference type="Pfam" id="PF23933">
    <property type="entry name" value="DUF7269"/>
    <property type="match status" value="1"/>
</dbReference>
<organism evidence="2 3">
    <name type="scientific">Halovenus carboxidivorans</name>
    <dbReference type="NCBI Taxonomy" id="2692199"/>
    <lineage>
        <taxon>Archaea</taxon>
        <taxon>Methanobacteriati</taxon>
        <taxon>Methanobacteriota</taxon>
        <taxon>Stenosarchaea group</taxon>
        <taxon>Halobacteria</taxon>
        <taxon>Halobacteriales</taxon>
        <taxon>Haloarculaceae</taxon>
        <taxon>Halovenus</taxon>
    </lineage>
</organism>
<dbReference type="InterPro" id="IPR055693">
    <property type="entry name" value="DUF7269"/>
</dbReference>
<keyword evidence="3" id="KW-1185">Reference proteome</keyword>
<dbReference type="OrthoDB" id="307812at2157"/>
<sequence length="198" mass="21501">MNWHRSAFGVVGILSILFGIALLFVPAVGSLGAVQSLLERIETVGPTRTLLFTGAGLIGYLLIGLRSPAADREGTTDQFDRDPGDSDSVEGLAGHHLQRQVQTAIEDGSEDFVTVRERLQETAAAVYADLVGCTEQQARTAVSDGTWCNDPLVAAFLAGEDGPATPLGAQVRLFVFPRRERRRRIERTVAVIEEVERR</sequence>
<protein>
    <submittedName>
        <fullName evidence="2">Uncharacterized protein</fullName>
    </submittedName>
</protein>
<proteinExistence type="predicted"/>
<evidence type="ECO:0000256" key="1">
    <source>
        <dbReference type="SAM" id="Phobius"/>
    </source>
</evidence>
<name>A0A6B0T364_9EURY</name>
<reference evidence="2 3" key="1">
    <citation type="submission" date="2019-12" db="EMBL/GenBank/DDBJ databases">
        <title>Isolation and characterization of three novel carbon monoxide-oxidizing members of Halobacteria from salione crusts and soils.</title>
        <authorList>
            <person name="Myers M.R."/>
            <person name="King G.M."/>
        </authorList>
    </citation>
    <scope>NUCLEOTIDE SEQUENCE [LARGE SCALE GENOMIC DNA]</scope>
    <source>
        <strain evidence="2 3">WSH3</strain>
    </source>
</reference>
<feature type="transmembrane region" description="Helical" evidence="1">
    <location>
        <begin position="7"/>
        <end position="29"/>
    </location>
</feature>
<evidence type="ECO:0000313" key="2">
    <source>
        <dbReference type="EMBL" id="MXR52524.1"/>
    </source>
</evidence>
<keyword evidence="1" id="KW-0472">Membrane</keyword>
<accession>A0A6B0T364</accession>
<comment type="caution">
    <text evidence="2">The sequence shown here is derived from an EMBL/GenBank/DDBJ whole genome shotgun (WGS) entry which is preliminary data.</text>
</comment>
<keyword evidence="1" id="KW-0812">Transmembrane</keyword>
<dbReference type="AlphaFoldDB" id="A0A6B0T364"/>
<feature type="transmembrane region" description="Helical" evidence="1">
    <location>
        <begin position="49"/>
        <end position="65"/>
    </location>
</feature>
<evidence type="ECO:0000313" key="3">
    <source>
        <dbReference type="Proteomes" id="UP000466535"/>
    </source>
</evidence>